<feature type="region of interest" description="Disordered" evidence="1">
    <location>
        <begin position="52"/>
        <end position="78"/>
    </location>
</feature>
<evidence type="ECO:0000313" key="3">
    <source>
        <dbReference type="Proteomes" id="UP000309937"/>
    </source>
</evidence>
<gene>
    <name evidence="2" type="ORF">C9Z68_23990</name>
</gene>
<organism evidence="2 3">
    <name type="scientific">Escherichia coli</name>
    <dbReference type="NCBI Taxonomy" id="562"/>
    <lineage>
        <taxon>Bacteria</taxon>
        <taxon>Pseudomonadati</taxon>
        <taxon>Pseudomonadota</taxon>
        <taxon>Gammaproteobacteria</taxon>
        <taxon>Enterobacterales</taxon>
        <taxon>Enterobacteriaceae</taxon>
        <taxon>Escherichia</taxon>
    </lineage>
</organism>
<comment type="caution">
    <text evidence="2">The sequence shown here is derived from an EMBL/GenBank/DDBJ whole genome shotgun (WGS) entry which is preliminary data.</text>
</comment>
<name>A0A2A6Q048_ECOLX</name>
<dbReference type="Proteomes" id="UP000309937">
    <property type="component" value="Unassembled WGS sequence"/>
</dbReference>
<evidence type="ECO:0000256" key="1">
    <source>
        <dbReference type="SAM" id="MobiDB-lite"/>
    </source>
</evidence>
<protein>
    <submittedName>
        <fullName evidence="2">Uncharacterized protein</fullName>
    </submittedName>
</protein>
<dbReference type="AlphaFoldDB" id="A0A2A6Q048"/>
<feature type="compositionally biased region" description="Basic and acidic residues" evidence="1">
    <location>
        <begin position="52"/>
        <end position="64"/>
    </location>
</feature>
<dbReference type="EMBL" id="RRGJ01000064">
    <property type="protein sequence ID" value="TJQ08209.1"/>
    <property type="molecule type" value="Genomic_DNA"/>
</dbReference>
<sequence length="127" mass="14123">MRQVGVAEMNESELSMKCRKEPLGDVENVLSTQRMTSPADIWVLAGRHPAYRQHERNTGSRTERGNLSSRCQGSGVEQRHCKLLSTDARHRGRWPRSSEEVPVMGMKRRGAVVGAGLSVNRIAGRSP</sequence>
<accession>A0A2A6Q048</accession>
<evidence type="ECO:0000313" key="2">
    <source>
        <dbReference type="EMBL" id="TJQ08209.1"/>
    </source>
</evidence>
<proteinExistence type="predicted"/>
<reference evidence="2 3" key="1">
    <citation type="submission" date="2018-12" db="EMBL/GenBank/DDBJ databases">
        <title>Food and Water Safety Consortium.</title>
        <authorList>
            <person name="Tyson S."/>
            <person name="Peterson C.-L."/>
            <person name="Olson A."/>
            <person name="Tyler S."/>
            <person name="Cabral J."/>
            <person name="Lynch T."/>
            <person name="Knox N."/>
            <person name="Van Domselaar G."/>
            <person name="Graham M."/>
        </authorList>
    </citation>
    <scope>NUCLEOTIDE SEQUENCE [LARGE SCALE GENOMIC DNA]</scope>
    <source>
        <strain evidence="2 3">FWSEC0118</strain>
    </source>
</reference>